<accession>A0A0F9JF76</accession>
<protein>
    <recommendedName>
        <fullName evidence="2">SprT-like domain-containing protein</fullName>
    </recommendedName>
</protein>
<comment type="caution">
    <text evidence="1">The sequence shown here is derived from an EMBL/GenBank/DDBJ whole genome shotgun (WGS) entry which is preliminary data.</text>
</comment>
<evidence type="ECO:0000313" key="1">
    <source>
        <dbReference type="EMBL" id="KKM04471.1"/>
    </source>
</evidence>
<reference evidence="1" key="1">
    <citation type="journal article" date="2015" name="Nature">
        <title>Complex archaea that bridge the gap between prokaryotes and eukaryotes.</title>
        <authorList>
            <person name="Spang A."/>
            <person name="Saw J.H."/>
            <person name="Jorgensen S.L."/>
            <person name="Zaremba-Niedzwiedzka K."/>
            <person name="Martijn J."/>
            <person name="Lind A.E."/>
            <person name="van Eijk R."/>
            <person name="Schleper C."/>
            <person name="Guy L."/>
            <person name="Ettema T.J."/>
        </authorList>
    </citation>
    <scope>NUCLEOTIDE SEQUENCE</scope>
</reference>
<proteinExistence type="predicted"/>
<evidence type="ECO:0008006" key="2">
    <source>
        <dbReference type="Google" id="ProtNLM"/>
    </source>
</evidence>
<gene>
    <name evidence="1" type="ORF">LCGC14_1763890</name>
</gene>
<name>A0A0F9JF76_9ZZZZ</name>
<sequence length="121" mass="14484">MKLTKSKMTWVINRVNHYCKLLEITPPEVFLTMAEYNQWKVQKREESGYSRVGRSTCLGVCHRQDKFIVILIKRARDLVRLDDTIRHELIHYAKPSYNHYSLAFRDRMNKLLKGKIKNGRF</sequence>
<dbReference type="AlphaFoldDB" id="A0A0F9JF76"/>
<dbReference type="EMBL" id="LAZR01016446">
    <property type="protein sequence ID" value="KKM04471.1"/>
    <property type="molecule type" value="Genomic_DNA"/>
</dbReference>
<organism evidence="1">
    <name type="scientific">marine sediment metagenome</name>
    <dbReference type="NCBI Taxonomy" id="412755"/>
    <lineage>
        <taxon>unclassified sequences</taxon>
        <taxon>metagenomes</taxon>
        <taxon>ecological metagenomes</taxon>
    </lineage>
</organism>